<dbReference type="OrthoDB" id="3224080at2759"/>
<dbReference type="Gene3D" id="3.80.10.10">
    <property type="entry name" value="Ribonuclease Inhibitor"/>
    <property type="match status" value="1"/>
</dbReference>
<evidence type="ECO:0000313" key="2">
    <source>
        <dbReference type="EMBL" id="CAA7259466.1"/>
    </source>
</evidence>
<dbReference type="Pfam" id="PF12937">
    <property type="entry name" value="F-box-like"/>
    <property type="match status" value="1"/>
</dbReference>
<dbReference type="Proteomes" id="UP000467700">
    <property type="component" value="Unassembled WGS sequence"/>
</dbReference>
<protein>
    <recommendedName>
        <fullName evidence="1">F-box domain-containing protein</fullName>
    </recommendedName>
</protein>
<dbReference type="InterPro" id="IPR032675">
    <property type="entry name" value="LRR_dom_sf"/>
</dbReference>
<name>A0A8S0W6T8_CYCAE</name>
<dbReference type="PANTHER" id="PTHR38926:SF5">
    <property type="entry name" value="F-BOX AND LEUCINE-RICH REPEAT PROTEIN 6"/>
    <property type="match status" value="1"/>
</dbReference>
<accession>A0A8S0W6T8</accession>
<dbReference type="InterPro" id="IPR036047">
    <property type="entry name" value="F-box-like_dom_sf"/>
</dbReference>
<dbReference type="InterPro" id="IPR001810">
    <property type="entry name" value="F-box_dom"/>
</dbReference>
<comment type="caution">
    <text evidence="2">The sequence shown here is derived from an EMBL/GenBank/DDBJ whole genome shotgun (WGS) entry which is preliminary data.</text>
</comment>
<dbReference type="Gene3D" id="1.20.1280.50">
    <property type="match status" value="1"/>
</dbReference>
<feature type="domain" description="F-box" evidence="1">
    <location>
        <begin position="65"/>
        <end position="115"/>
    </location>
</feature>
<evidence type="ECO:0000313" key="3">
    <source>
        <dbReference type="Proteomes" id="UP000467700"/>
    </source>
</evidence>
<reference evidence="2 3" key="1">
    <citation type="submission" date="2020-01" db="EMBL/GenBank/DDBJ databases">
        <authorList>
            <person name="Gupta K D."/>
        </authorList>
    </citation>
    <scope>NUCLEOTIDE SEQUENCE [LARGE SCALE GENOMIC DNA]</scope>
</reference>
<dbReference type="SUPFAM" id="SSF81383">
    <property type="entry name" value="F-box domain"/>
    <property type="match status" value="1"/>
</dbReference>
<dbReference type="AlphaFoldDB" id="A0A8S0W6T8"/>
<gene>
    <name evidence="2" type="ORF">AAE3_LOCUS1630</name>
</gene>
<organism evidence="2 3">
    <name type="scientific">Cyclocybe aegerita</name>
    <name type="common">Black poplar mushroom</name>
    <name type="synonym">Agrocybe aegerita</name>
    <dbReference type="NCBI Taxonomy" id="1973307"/>
    <lineage>
        <taxon>Eukaryota</taxon>
        <taxon>Fungi</taxon>
        <taxon>Dikarya</taxon>
        <taxon>Basidiomycota</taxon>
        <taxon>Agaricomycotina</taxon>
        <taxon>Agaricomycetes</taxon>
        <taxon>Agaricomycetidae</taxon>
        <taxon>Agaricales</taxon>
        <taxon>Agaricineae</taxon>
        <taxon>Bolbitiaceae</taxon>
        <taxon>Cyclocybe</taxon>
    </lineage>
</organism>
<keyword evidence="3" id="KW-1185">Reference proteome</keyword>
<dbReference type="EMBL" id="CACVBS010000024">
    <property type="protein sequence ID" value="CAA7259466.1"/>
    <property type="molecule type" value="Genomic_DNA"/>
</dbReference>
<evidence type="ECO:0000259" key="1">
    <source>
        <dbReference type="PROSITE" id="PS50181"/>
    </source>
</evidence>
<dbReference type="SUPFAM" id="SSF52047">
    <property type="entry name" value="RNI-like"/>
    <property type="match status" value="1"/>
</dbReference>
<proteinExistence type="predicted"/>
<sequence length="503" mass="57730">MPGIKHLECTNSALSPQDEHLVRGLASDIDLHLKKLDTELEEIMQRYQDRRATLLLQRKPLTSLLSGMRRFPGEIFREIFLYIAVEDSAELIPSAQVCRRWREIALEFPELWTNIVLGSSKALTEQQSRGILQILATRSKEWPLSLTLRVVPEMDVNWFYWMPDLLKEFVFNKPWRSLIAFDDLAKTTLDPEKNARSLETLQSLSIIDTYCWPYFLSDLNKRNIAKAIPNVTSLTISALTKCPSPYSRLVSWKKLTSLKITSNVMSWLSCFQILSDCASLEEADVRTSKEVDPTPTDIQILVMPHLRRMSMSSDKIPQMLPQFLSTPVLEELVISFWEDITVDDDQMPLLEWILDAAPTLRTLQIPGQVELRALTLEHFSDFPSPPPLEELAITPPNRSPIDIFCWLTVQDEKVLFPRLKQLEFLHNSTTSKYDIEYLQKLIDSRRSAGLDVACPLRRVVWEVDGEMLEESSEIFSDLSKAKGFKVAVPLSGYGVYYNSNNFV</sequence>
<dbReference type="PANTHER" id="PTHR38926">
    <property type="entry name" value="F-BOX DOMAIN CONTAINING PROTEIN, EXPRESSED"/>
    <property type="match status" value="1"/>
</dbReference>
<dbReference type="PROSITE" id="PS50181">
    <property type="entry name" value="FBOX"/>
    <property type="match status" value="1"/>
</dbReference>